<dbReference type="GO" id="GO:0030414">
    <property type="term" value="F:peptidase inhibitor activity"/>
    <property type="evidence" value="ECO:0007669"/>
    <property type="project" value="UniProtKB-KW"/>
</dbReference>
<evidence type="ECO:0000256" key="8">
    <source>
        <dbReference type="HAMAP-Rule" id="MF_00778"/>
    </source>
</evidence>
<evidence type="ECO:0000256" key="9">
    <source>
        <dbReference type="RuleBase" id="RU003471"/>
    </source>
</evidence>
<keyword evidence="12" id="KW-1185">Reference proteome</keyword>
<evidence type="ECO:0000313" key="12">
    <source>
        <dbReference type="Proteomes" id="UP001551189"/>
    </source>
</evidence>
<gene>
    <name evidence="8" type="primary">sti</name>
    <name evidence="11" type="ORF">ABZ931_40885</name>
</gene>
<proteinExistence type="inferred from homology"/>
<comment type="subcellular location">
    <subcellularLocation>
        <location evidence="1 8">Secreted</location>
    </subcellularLocation>
</comment>
<feature type="domain" description="Subtilisin inhibitor" evidence="10">
    <location>
        <begin position="39"/>
        <end position="130"/>
    </location>
</feature>
<dbReference type="InterPro" id="IPR000691">
    <property type="entry name" value="Prot_inh_I16_SSI"/>
</dbReference>
<sequence precursor="true">MPKTARWAAALTLTATAVCGPFAGSALAAPQPGTSGLYAPSAMVLTMGHGEDAAVATPERAVTLTCAPRPSGTHPAAVKACAELRSSDGDFSALNGTSGAFCTKQYDPVIVTVQGVWEGKRVAYERVFSNDCVKNSATSALFAF</sequence>
<dbReference type="PROSITE" id="PS00999">
    <property type="entry name" value="SSI"/>
    <property type="match status" value="1"/>
</dbReference>
<protein>
    <recommendedName>
        <fullName evidence="8">Probable subtilase-type protease inhibitor</fullName>
    </recommendedName>
</protein>
<evidence type="ECO:0000256" key="7">
    <source>
        <dbReference type="ARBA" id="ARBA00023157"/>
    </source>
</evidence>
<dbReference type="EMBL" id="JBEYXT010000505">
    <property type="protein sequence ID" value="MEU6807262.1"/>
    <property type="molecule type" value="Genomic_DNA"/>
</dbReference>
<keyword evidence="5 8" id="KW-0646">Protease inhibitor</keyword>
<feature type="signal peptide" evidence="8">
    <location>
        <begin position="1"/>
        <end position="28"/>
    </location>
</feature>
<feature type="chain" id="PRO_5044931300" description="Probable subtilase-type protease inhibitor" evidence="8">
    <location>
        <begin position="29"/>
        <end position="144"/>
    </location>
</feature>
<keyword evidence="6 8" id="KW-0722">Serine protease inhibitor</keyword>
<reference evidence="11 12" key="1">
    <citation type="submission" date="2024-06" db="EMBL/GenBank/DDBJ databases">
        <title>The Natural Products Discovery Center: Release of the First 8490 Sequenced Strains for Exploring Actinobacteria Biosynthetic Diversity.</title>
        <authorList>
            <person name="Kalkreuter E."/>
            <person name="Kautsar S.A."/>
            <person name="Yang D."/>
            <person name="Bader C.D."/>
            <person name="Teijaro C.N."/>
            <person name="Fluegel L."/>
            <person name="Davis C.M."/>
            <person name="Simpson J.R."/>
            <person name="Lauterbach L."/>
            <person name="Steele A.D."/>
            <person name="Gui C."/>
            <person name="Meng S."/>
            <person name="Li G."/>
            <person name="Viehrig K."/>
            <person name="Ye F."/>
            <person name="Su P."/>
            <person name="Kiefer A.F."/>
            <person name="Nichols A."/>
            <person name="Cepeda A.J."/>
            <person name="Yan W."/>
            <person name="Fan B."/>
            <person name="Jiang Y."/>
            <person name="Adhikari A."/>
            <person name="Zheng C.-J."/>
            <person name="Schuster L."/>
            <person name="Cowan T.M."/>
            <person name="Smanski M.J."/>
            <person name="Chevrette M.G."/>
            <person name="De Carvalho L.P.S."/>
            <person name="Shen B."/>
        </authorList>
    </citation>
    <scope>NUCLEOTIDE SEQUENCE [LARGE SCALE GENOMIC DNA]</scope>
    <source>
        <strain evidence="11 12">NPDC046851</strain>
    </source>
</reference>
<dbReference type="NCBIfam" id="NF009715">
    <property type="entry name" value="PRK13244.1-1"/>
    <property type="match status" value="1"/>
</dbReference>
<dbReference type="RefSeq" id="WP_359703465.1">
    <property type="nucleotide sequence ID" value="NZ_JBEYXT010000505.1"/>
</dbReference>
<dbReference type="InterPro" id="IPR036819">
    <property type="entry name" value="Subtilisin_inhibitor-like_sf"/>
</dbReference>
<comment type="caution">
    <text evidence="11">The sequence shown here is derived from an EMBL/GenBank/DDBJ whole genome shotgun (WGS) entry which is preliminary data.</text>
</comment>
<dbReference type="Pfam" id="PF00720">
    <property type="entry name" value="SSI"/>
    <property type="match status" value="1"/>
</dbReference>
<evidence type="ECO:0000256" key="5">
    <source>
        <dbReference type="ARBA" id="ARBA00022690"/>
    </source>
</evidence>
<organism evidence="11 12">
    <name type="scientific">Streptomyces neyagawaensis</name>
    <dbReference type="NCBI Taxonomy" id="42238"/>
    <lineage>
        <taxon>Bacteria</taxon>
        <taxon>Bacillati</taxon>
        <taxon>Actinomycetota</taxon>
        <taxon>Actinomycetes</taxon>
        <taxon>Kitasatosporales</taxon>
        <taxon>Streptomycetaceae</taxon>
        <taxon>Streptomyces</taxon>
    </lineage>
</organism>
<evidence type="ECO:0000256" key="1">
    <source>
        <dbReference type="ARBA" id="ARBA00004613"/>
    </source>
</evidence>
<evidence type="ECO:0000256" key="4">
    <source>
        <dbReference type="ARBA" id="ARBA00022525"/>
    </source>
</evidence>
<dbReference type="Gene3D" id="3.30.350.10">
    <property type="entry name" value="Subtilisin inhibitor-like"/>
    <property type="match status" value="1"/>
</dbReference>
<keyword evidence="8" id="KW-0732">Signal</keyword>
<dbReference type="SUPFAM" id="SSF55399">
    <property type="entry name" value="Subtilisin inhibitor"/>
    <property type="match status" value="1"/>
</dbReference>
<comment type="similarity">
    <text evidence="2 8 9">Belongs to the protease inhibitor I16 (SSI) family.</text>
</comment>
<evidence type="ECO:0000256" key="6">
    <source>
        <dbReference type="ARBA" id="ARBA00022900"/>
    </source>
</evidence>
<evidence type="ECO:0000313" key="11">
    <source>
        <dbReference type="EMBL" id="MEU6807262.1"/>
    </source>
</evidence>
<feature type="site" description="Reactive bond" evidence="8">
    <location>
        <begin position="104"/>
        <end position="105"/>
    </location>
</feature>
<evidence type="ECO:0000259" key="10">
    <source>
        <dbReference type="Pfam" id="PF00720"/>
    </source>
</evidence>
<accession>A0ABV3BCS6</accession>
<dbReference type="InterPro" id="IPR020054">
    <property type="entry name" value="Prot_inh_SSI_I16_CS"/>
</dbReference>
<keyword evidence="4 8" id="KW-0964">Secreted</keyword>
<evidence type="ECO:0000256" key="3">
    <source>
        <dbReference type="ARBA" id="ARBA00011738"/>
    </source>
</evidence>
<dbReference type="HAMAP" id="MF_00778">
    <property type="entry name" value="SSI"/>
    <property type="match status" value="1"/>
</dbReference>
<feature type="disulfide bond" evidence="8">
    <location>
        <begin position="66"/>
        <end position="81"/>
    </location>
</feature>
<dbReference type="InterPro" id="IPR023549">
    <property type="entry name" value="Subtilisin_inhibitor"/>
</dbReference>
<comment type="function">
    <text evidence="8">Strong inhibitor of bacterial serine proteases such as subtilisin.</text>
</comment>
<dbReference type="PRINTS" id="PR00294">
    <property type="entry name" value="SSBTLNINHBTR"/>
</dbReference>
<keyword evidence="7 8" id="KW-1015">Disulfide bond</keyword>
<feature type="disulfide bond" evidence="8">
    <location>
        <begin position="102"/>
        <end position="132"/>
    </location>
</feature>
<name>A0ABV3BCS6_9ACTN</name>
<dbReference type="Proteomes" id="UP001551189">
    <property type="component" value="Unassembled WGS sequence"/>
</dbReference>
<evidence type="ECO:0000256" key="2">
    <source>
        <dbReference type="ARBA" id="ARBA00010472"/>
    </source>
</evidence>
<comment type="subunit">
    <text evidence="3 8">Homodimer.</text>
</comment>